<gene>
    <name evidence="1" type="ORF">N568_0107930</name>
</gene>
<evidence type="ECO:0000313" key="1">
    <source>
        <dbReference type="EMBL" id="ETD04452.1"/>
    </source>
</evidence>
<reference evidence="1 2" key="1">
    <citation type="submission" date="2013-07" db="EMBL/GenBank/DDBJ databases">
        <title>Isolation of Lactococcus garvieae strain TRF1 from the fecal material of a timber rattlesnake.</title>
        <authorList>
            <person name="McLaughlin R.W."/>
            <person name="Cochran P.A."/>
            <person name="Dowd S.E."/>
        </authorList>
    </citation>
    <scope>NUCLEOTIDE SEQUENCE [LARGE SCALE GENOMIC DNA]</scope>
    <source>
        <strain evidence="1 2">TRF1</strain>
    </source>
</reference>
<dbReference type="PATRIC" id="fig|1380772.3.peg.1532"/>
<comment type="caution">
    <text evidence="1">The sequence shown here is derived from an EMBL/GenBank/DDBJ whole genome shotgun (WGS) entry which is preliminary data.</text>
</comment>
<name>V8APK7_9LACT</name>
<dbReference type="EMBL" id="AVFE01000027">
    <property type="protein sequence ID" value="ETD04452.1"/>
    <property type="molecule type" value="Genomic_DNA"/>
</dbReference>
<organism evidence="1 2">
    <name type="scientific">Lactococcus garvieae TRF1</name>
    <dbReference type="NCBI Taxonomy" id="1380772"/>
    <lineage>
        <taxon>Bacteria</taxon>
        <taxon>Bacillati</taxon>
        <taxon>Bacillota</taxon>
        <taxon>Bacilli</taxon>
        <taxon>Lactobacillales</taxon>
        <taxon>Streptococcaceae</taxon>
        <taxon>Lactococcus</taxon>
    </lineage>
</organism>
<protein>
    <submittedName>
        <fullName evidence="1">Uncharacterized protein</fullName>
    </submittedName>
</protein>
<proteinExistence type="predicted"/>
<dbReference type="Proteomes" id="UP000018692">
    <property type="component" value="Unassembled WGS sequence"/>
</dbReference>
<dbReference type="AlphaFoldDB" id="V8APK7"/>
<sequence length="52" mass="5587">MLISTPYFVDRAGTIANNSTSYVGTPADIPEDASQVISNKENHIEYTINNGG</sequence>
<accession>V8APK7</accession>
<evidence type="ECO:0000313" key="2">
    <source>
        <dbReference type="Proteomes" id="UP000018692"/>
    </source>
</evidence>